<dbReference type="GO" id="GO:0005975">
    <property type="term" value="P:carbohydrate metabolic process"/>
    <property type="evidence" value="ECO:0007669"/>
    <property type="project" value="UniProtKB-ARBA"/>
</dbReference>
<dbReference type="Gene3D" id="3.30.379.10">
    <property type="entry name" value="Chitobiase/beta-hexosaminidase domain 2-like"/>
    <property type="match status" value="1"/>
</dbReference>
<dbReference type="GO" id="GO:0016787">
    <property type="term" value="F:hydrolase activity"/>
    <property type="evidence" value="ECO:0007669"/>
    <property type="project" value="UniProtKB-KW"/>
</dbReference>
<keyword evidence="3" id="KW-1185">Reference proteome</keyword>
<evidence type="ECO:0000313" key="3">
    <source>
        <dbReference type="Proteomes" id="UP000190852"/>
    </source>
</evidence>
<dbReference type="PANTHER" id="PTHR47406">
    <property type="entry name" value="COAGULATION FACTOR 5/8 TYPE, C-TERMINAL"/>
    <property type="match status" value="1"/>
</dbReference>
<dbReference type="Pfam" id="PF16126">
    <property type="entry name" value="DUF4838"/>
    <property type="match status" value="1"/>
</dbReference>
<keyword evidence="1" id="KW-0378">Hydrolase</keyword>
<evidence type="ECO:0008006" key="4">
    <source>
        <dbReference type="Google" id="ProtNLM"/>
    </source>
</evidence>
<evidence type="ECO:0000256" key="1">
    <source>
        <dbReference type="ARBA" id="ARBA00022801"/>
    </source>
</evidence>
<reference evidence="3" key="1">
    <citation type="submission" date="2017-02" db="EMBL/GenBank/DDBJ databases">
        <authorList>
            <person name="Varghese N."/>
            <person name="Submissions S."/>
        </authorList>
    </citation>
    <scope>NUCLEOTIDE SEQUENCE [LARGE SCALE GENOMIC DNA]</scope>
    <source>
        <strain evidence="3">DSM 24967</strain>
    </source>
</reference>
<name>A0A1T5CUK4_9BACT</name>
<dbReference type="EMBL" id="FUYQ01000014">
    <property type="protein sequence ID" value="SKB63011.1"/>
    <property type="molecule type" value="Genomic_DNA"/>
</dbReference>
<dbReference type="RefSeq" id="WP_079683594.1">
    <property type="nucleotide sequence ID" value="NZ_FUYQ01000014.1"/>
</dbReference>
<evidence type="ECO:0000313" key="2">
    <source>
        <dbReference type="EMBL" id="SKB63011.1"/>
    </source>
</evidence>
<dbReference type="Gene3D" id="2.60.120.260">
    <property type="entry name" value="Galactose-binding domain-like"/>
    <property type="match status" value="1"/>
</dbReference>
<dbReference type="SUPFAM" id="SSF55545">
    <property type="entry name" value="beta-N-acetylhexosaminidase-like domain"/>
    <property type="match status" value="1"/>
</dbReference>
<gene>
    <name evidence="2" type="ORF">SAMN05660349_02093</name>
</gene>
<accession>A0A1T5CUK4</accession>
<dbReference type="InterPro" id="IPR029018">
    <property type="entry name" value="Hex-like_dom2"/>
</dbReference>
<organism evidence="2 3">
    <name type="scientific">Parabacteroides chartae</name>
    <dbReference type="NCBI Taxonomy" id="1037355"/>
    <lineage>
        <taxon>Bacteria</taxon>
        <taxon>Pseudomonadati</taxon>
        <taxon>Bacteroidota</taxon>
        <taxon>Bacteroidia</taxon>
        <taxon>Bacteroidales</taxon>
        <taxon>Tannerellaceae</taxon>
        <taxon>Parabacteroides</taxon>
    </lineage>
</organism>
<protein>
    <recommendedName>
        <fullName evidence="4">F5/8 type C domain-containing protein</fullName>
    </recommendedName>
</protein>
<sequence>MNQIKITTGLFFLIFPFFTISAQLTLVKNKKPVSRIICLDSSSVNKEAAELFNKFVFRISGTRLPVLSETNLRKGDVVIGGKTDEAQEDGFLIECTDEGLRIVSGGDKGAIYGVVTILEKYMGVSYYAKESYSLTKSETIQLPKFRNVETPAFRYRQTFSYGNEDPVYVKWFRLEEPKDLFASNLWVHTFDRILPSDIYGKEHPEYYSFINGKRQPGNHSQWCLTNPEVFEVVAQKIDSIFKANPDARMISVSQNDGNDTYCSCENCKAVDDYEGAHSGTLVRFMNKLATRFPDKEFSTLAYLYSMQPPKHVKPLPNVNIMLCNIDCRREVPLTDNESGQNFLKAIEGWSAITNNIFIWDYGINFDNLVSPFPNFHILKKNIQLFKKHHATMLFEQVNGVEGADFSEMRAYMLSKLMWNPELDTDSLMRSFMNGYYGQAAPYLYQYRKIMEGALLASKTPLWIYDSPISHKDGMLNEYLLKTYNELFDQAEAAVEKDTKILKRVRAARLPLQYAELEIMRTTLKGDRDDLARKVELFRTRTMEAGVKALNERGNPPAEYCDLYLQRFLPGGQINKASKAKMIWTIPPADKYKKLAETALTDGLYGGSSYVEGWVGWVGTDADLIIDMGEEKVFSTVEADFLHQLGGWVLLPKSVTYSISSDNKTYSDFGTFTFEEDRDLAIKFAGAKVQSETLVKARYIRVFVDGLKLCPSWHYGVGHEAWFFMDEISVH</sequence>
<dbReference type="Proteomes" id="UP000190852">
    <property type="component" value="Unassembled WGS sequence"/>
</dbReference>
<proteinExistence type="predicted"/>
<dbReference type="InterPro" id="IPR032287">
    <property type="entry name" value="DUF4838"/>
</dbReference>
<dbReference type="AlphaFoldDB" id="A0A1T5CUK4"/>
<dbReference type="PANTHER" id="PTHR47406:SF2">
    <property type="entry name" value="ALPHA GLUCURONIDASE N-TERMINAL DOMAIN-CONTAINING PROTEIN"/>
    <property type="match status" value="1"/>
</dbReference>